<sequence>MALSFQKCKSESGQVCGGLSQVLQRSNPRRQHTPTNDYNLRRERDFLSGEVQALEAAREATSSAWIKQISMLEEALGNYADDTVSESTAGDESRAGAIVVENQSGEDNRFPQLAIEQTSSATSSGSAPQDGNTSPEGTSQGLAHLCRQLDAYLEGASAKCKLEQNVVLRDQLQDETQVLQCSLERIQELFSILYKASSKPEAAAQPHVDALRATALR</sequence>
<evidence type="ECO:0000313" key="2">
    <source>
        <dbReference type="EMBL" id="UJO25210.1"/>
    </source>
</evidence>
<dbReference type="Proteomes" id="UP000756132">
    <property type="component" value="Chromosome 13"/>
</dbReference>
<reference evidence="2" key="2">
    <citation type="journal article" date="2022" name="Microb. Genom.">
        <title>A chromosome-scale genome assembly of the tomato pathogen Cladosporium fulvum reveals a compartmentalized genome architecture and the presence of a dispensable chromosome.</title>
        <authorList>
            <person name="Zaccaron A.Z."/>
            <person name="Chen L.H."/>
            <person name="Samaras A."/>
            <person name="Stergiopoulos I."/>
        </authorList>
    </citation>
    <scope>NUCLEOTIDE SEQUENCE</scope>
    <source>
        <strain evidence="2">Race5_Kim</strain>
    </source>
</reference>
<dbReference type="AlphaFoldDB" id="A0A9Q8UWP5"/>
<evidence type="ECO:0000256" key="1">
    <source>
        <dbReference type="SAM" id="MobiDB-lite"/>
    </source>
</evidence>
<dbReference type="RefSeq" id="XP_047769576.1">
    <property type="nucleotide sequence ID" value="XM_047913317.1"/>
</dbReference>
<accession>A0A9Q8UWP5</accession>
<dbReference type="KEGG" id="ffu:CLAFUR5_14169"/>
<proteinExistence type="predicted"/>
<keyword evidence="3" id="KW-1185">Reference proteome</keyword>
<gene>
    <name evidence="2" type="ORF">CLAFUR5_14169</name>
</gene>
<organism evidence="2 3">
    <name type="scientific">Passalora fulva</name>
    <name type="common">Tomato leaf mold</name>
    <name type="synonym">Cladosporium fulvum</name>
    <dbReference type="NCBI Taxonomy" id="5499"/>
    <lineage>
        <taxon>Eukaryota</taxon>
        <taxon>Fungi</taxon>
        <taxon>Dikarya</taxon>
        <taxon>Ascomycota</taxon>
        <taxon>Pezizomycotina</taxon>
        <taxon>Dothideomycetes</taxon>
        <taxon>Dothideomycetidae</taxon>
        <taxon>Mycosphaerellales</taxon>
        <taxon>Mycosphaerellaceae</taxon>
        <taxon>Fulvia</taxon>
    </lineage>
</organism>
<feature type="region of interest" description="Disordered" evidence="1">
    <location>
        <begin position="19"/>
        <end position="38"/>
    </location>
</feature>
<dbReference type="GeneID" id="71994047"/>
<evidence type="ECO:0000313" key="3">
    <source>
        <dbReference type="Proteomes" id="UP000756132"/>
    </source>
</evidence>
<name>A0A9Q8UWP5_PASFU</name>
<dbReference type="EMBL" id="CP090175">
    <property type="protein sequence ID" value="UJO25210.1"/>
    <property type="molecule type" value="Genomic_DNA"/>
</dbReference>
<protein>
    <submittedName>
        <fullName evidence="2">Uncharacterized protein</fullName>
    </submittedName>
</protein>
<feature type="region of interest" description="Disordered" evidence="1">
    <location>
        <begin position="117"/>
        <end position="140"/>
    </location>
</feature>
<reference evidence="2" key="1">
    <citation type="submission" date="2021-12" db="EMBL/GenBank/DDBJ databases">
        <authorList>
            <person name="Zaccaron A."/>
            <person name="Stergiopoulos I."/>
        </authorList>
    </citation>
    <scope>NUCLEOTIDE SEQUENCE</scope>
    <source>
        <strain evidence="2">Race5_Kim</strain>
    </source>
</reference>